<dbReference type="OrthoDB" id="2195113at2759"/>
<dbReference type="GO" id="GO:1990904">
    <property type="term" value="C:ribonucleoprotein complex"/>
    <property type="evidence" value="ECO:0007669"/>
    <property type="project" value="TreeGrafter"/>
</dbReference>
<dbReference type="InterPro" id="IPR039604">
    <property type="entry name" value="Bfr1"/>
</dbReference>
<gene>
    <name evidence="1" type="ORF">BG011_000592</name>
</gene>
<dbReference type="Proteomes" id="UP000726737">
    <property type="component" value="Unassembled WGS sequence"/>
</dbReference>
<dbReference type="AlphaFoldDB" id="A0A9P6PLT1"/>
<dbReference type="GO" id="GO:0008298">
    <property type="term" value="P:intracellular mRNA localization"/>
    <property type="evidence" value="ECO:0007669"/>
    <property type="project" value="TreeGrafter"/>
</dbReference>
<organism evidence="1 2">
    <name type="scientific">Mortierella polycephala</name>
    <dbReference type="NCBI Taxonomy" id="41804"/>
    <lineage>
        <taxon>Eukaryota</taxon>
        <taxon>Fungi</taxon>
        <taxon>Fungi incertae sedis</taxon>
        <taxon>Mucoromycota</taxon>
        <taxon>Mortierellomycotina</taxon>
        <taxon>Mortierellomycetes</taxon>
        <taxon>Mortierellales</taxon>
        <taxon>Mortierellaceae</taxon>
        <taxon>Mortierella</taxon>
    </lineage>
</organism>
<dbReference type="GO" id="GO:0005783">
    <property type="term" value="C:endoplasmic reticulum"/>
    <property type="evidence" value="ECO:0007669"/>
    <property type="project" value="TreeGrafter"/>
</dbReference>
<name>A0A9P6PLT1_9FUNG</name>
<reference evidence="1" key="1">
    <citation type="journal article" date="2020" name="Fungal Divers.">
        <title>Resolving the Mortierellaceae phylogeny through synthesis of multi-gene phylogenetics and phylogenomics.</title>
        <authorList>
            <person name="Vandepol N."/>
            <person name="Liber J."/>
            <person name="Desiro A."/>
            <person name="Na H."/>
            <person name="Kennedy M."/>
            <person name="Barry K."/>
            <person name="Grigoriev I.V."/>
            <person name="Miller A.N."/>
            <person name="O'Donnell K."/>
            <person name="Stajich J.E."/>
            <person name="Bonito G."/>
        </authorList>
    </citation>
    <scope>NUCLEOTIDE SEQUENCE</scope>
    <source>
        <strain evidence="1">KOD948</strain>
    </source>
</reference>
<dbReference type="PANTHER" id="PTHR31027:SF2">
    <property type="entry name" value="LEBERCILIN DOMAIN-CONTAINING PROTEIN"/>
    <property type="match status" value="1"/>
</dbReference>
<comment type="caution">
    <text evidence="1">The sequence shown here is derived from an EMBL/GenBank/DDBJ whole genome shotgun (WGS) entry which is preliminary data.</text>
</comment>
<dbReference type="PANTHER" id="PTHR31027">
    <property type="entry name" value="NUCLEAR SEGREGATION PROTEIN BFR1"/>
    <property type="match status" value="1"/>
</dbReference>
<dbReference type="GO" id="GO:0042175">
    <property type="term" value="C:nuclear outer membrane-endoplasmic reticulum membrane network"/>
    <property type="evidence" value="ECO:0007669"/>
    <property type="project" value="TreeGrafter"/>
</dbReference>
<evidence type="ECO:0000313" key="1">
    <source>
        <dbReference type="EMBL" id="KAG0248044.1"/>
    </source>
</evidence>
<dbReference type="GO" id="GO:0003729">
    <property type="term" value="F:mRNA binding"/>
    <property type="evidence" value="ECO:0007669"/>
    <property type="project" value="TreeGrafter"/>
</dbReference>
<keyword evidence="2" id="KW-1185">Reference proteome</keyword>
<protein>
    <submittedName>
        <fullName evidence="1">Uncharacterized protein</fullName>
    </submittedName>
</protein>
<proteinExistence type="predicted"/>
<sequence length="245" mass="28343">MSDPVSKTLRDEYDRVQAQLDEASKTKDNIWKKRNELFDERKRLQKELDAEYQYKKTANDVYFTAILEHSKFMQEEQPQNWEEIQQEKQQELEGSGLAVAREERELAEIPAFQGEIMTCERAATETSNVPSGEMLTRKAEKIEEVFYTGRDIRSKNNRAPKYKKGGCNSLKLPQAVMEQLYRSSLEKRNTFKAHQAKFTVENKRTAEERIAKLTLMGMDSIKAVVDKTEIVAVIEAAAYNESRGM</sequence>
<dbReference type="EMBL" id="JAAAJA010001124">
    <property type="protein sequence ID" value="KAG0248044.1"/>
    <property type="molecule type" value="Genomic_DNA"/>
</dbReference>
<accession>A0A9P6PLT1</accession>
<evidence type="ECO:0000313" key="2">
    <source>
        <dbReference type="Proteomes" id="UP000726737"/>
    </source>
</evidence>